<accession>A0A1Y3MQG0</accession>
<dbReference type="SUPFAM" id="SSF47240">
    <property type="entry name" value="Ferritin-like"/>
    <property type="match status" value="1"/>
</dbReference>
<dbReference type="InterPro" id="IPR009078">
    <property type="entry name" value="Ferritin-like_SF"/>
</dbReference>
<reference evidence="2 3" key="1">
    <citation type="submission" date="2017-02" db="EMBL/GenBank/DDBJ databases">
        <title>Bacillus pseudomycoides isolate FSL K6-0042.</title>
        <authorList>
            <person name="Kovac J."/>
        </authorList>
    </citation>
    <scope>NUCLEOTIDE SEQUENCE [LARGE SCALE GENOMIC DNA]</scope>
    <source>
        <strain evidence="2 3">FSL K6-0042</strain>
    </source>
</reference>
<protein>
    <submittedName>
        <fullName evidence="2">Rubrerythrin family protein</fullName>
    </submittedName>
</protein>
<sequence length="147" mass="17557">MYSYSNDYNLIYRQNDKLIHDIENAINGEYSAINCYAKLANLAPQDNERNQILEIRQDEIKHFQQFVQIYIHLTGKQPQPKIIEQCPDSYVNGLEYALQDEQRTVDFYLKIADDTTDQYIKETFRRTAADEQNHAVWFLYYFLKAKK</sequence>
<dbReference type="Pfam" id="PF02915">
    <property type="entry name" value="Rubrerythrin"/>
    <property type="match status" value="1"/>
</dbReference>
<comment type="caution">
    <text evidence="2">The sequence shown here is derived from an EMBL/GenBank/DDBJ whole genome shotgun (WGS) entry which is preliminary data.</text>
</comment>
<proteinExistence type="predicted"/>
<dbReference type="GO" id="GO:0046872">
    <property type="term" value="F:metal ion binding"/>
    <property type="evidence" value="ECO:0007669"/>
    <property type="project" value="InterPro"/>
</dbReference>
<evidence type="ECO:0000313" key="3">
    <source>
        <dbReference type="Proteomes" id="UP000195321"/>
    </source>
</evidence>
<name>A0A1Y3MQG0_9BACI</name>
<dbReference type="Gene3D" id="6.10.140.1960">
    <property type="match status" value="1"/>
</dbReference>
<dbReference type="Gene3D" id="1.20.5.420">
    <property type="entry name" value="Immunoglobulin FC, subunit C"/>
    <property type="match status" value="1"/>
</dbReference>
<dbReference type="EMBL" id="MWPX01000001">
    <property type="protein sequence ID" value="OUM50640.1"/>
    <property type="molecule type" value="Genomic_DNA"/>
</dbReference>
<organism evidence="2 3">
    <name type="scientific">Bacillus pseudomycoides</name>
    <dbReference type="NCBI Taxonomy" id="64104"/>
    <lineage>
        <taxon>Bacteria</taxon>
        <taxon>Bacillati</taxon>
        <taxon>Bacillota</taxon>
        <taxon>Bacilli</taxon>
        <taxon>Bacillales</taxon>
        <taxon>Bacillaceae</taxon>
        <taxon>Bacillus</taxon>
        <taxon>Bacillus cereus group</taxon>
    </lineage>
</organism>
<dbReference type="Proteomes" id="UP000195321">
    <property type="component" value="Unassembled WGS sequence"/>
</dbReference>
<evidence type="ECO:0000313" key="2">
    <source>
        <dbReference type="EMBL" id="OUM50640.1"/>
    </source>
</evidence>
<dbReference type="InterPro" id="IPR003251">
    <property type="entry name" value="Rr_diiron-bd_dom"/>
</dbReference>
<dbReference type="GO" id="GO:0016491">
    <property type="term" value="F:oxidoreductase activity"/>
    <property type="evidence" value="ECO:0007669"/>
    <property type="project" value="InterPro"/>
</dbReference>
<dbReference type="AlphaFoldDB" id="A0A1Y3MQG0"/>
<gene>
    <name evidence="2" type="ORF">BW425_01625</name>
</gene>
<feature type="domain" description="Rubrerythrin diiron-binding" evidence="1">
    <location>
        <begin position="94"/>
        <end position="141"/>
    </location>
</feature>
<dbReference type="CDD" id="cd00657">
    <property type="entry name" value="Ferritin_like"/>
    <property type="match status" value="1"/>
</dbReference>
<dbReference type="RefSeq" id="WP_016116186.1">
    <property type="nucleotide sequence ID" value="NZ_CP189809.1"/>
</dbReference>
<evidence type="ECO:0000259" key="1">
    <source>
        <dbReference type="Pfam" id="PF02915"/>
    </source>
</evidence>